<name>A0ABR1JPU7_9AGAR</name>
<evidence type="ECO:0000313" key="3">
    <source>
        <dbReference type="Proteomes" id="UP001498398"/>
    </source>
</evidence>
<evidence type="ECO:0000256" key="1">
    <source>
        <dbReference type="SAM" id="Phobius"/>
    </source>
</evidence>
<comment type="caution">
    <text evidence="2">The sequence shown here is derived from an EMBL/GenBank/DDBJ whole genome shotgun (WGS) entry which is preliminary data.</text>
</comment>
<feature type="transmembrane region" description="Helical" evidence="1">
    <location>
        <begin position="67"/>
        <end position="85"/>
    </location>
</feature>
<protein>
    <submittedName>
        <fullName evidence="2">Uncharacterized protein</fullName>
    </submittedName>
</protein>
<organism evidence="2 3">
    <name type="scientific">Marasmiellus scandens</name>
    <dbReference type="NCBI Taxonomy" id="2682957"/>
    <lineage>
        <taxon>Eukaryota</taxon>
        <taxon>Fungi</taxon>
        <taxon>Dikarya</taxon>
        <taxon>Basidiomycota</taxon>
        <taxon>Agaricomycotina</taxon>
        <taxon>Agaricomycetes</taxon>
        <taxon>Agaricomycetidae</taxon>
        <taxon>Agaricales</taxon>
        <taxon>Marasmiineae</taxon>
        <taxon>Omphalotaceae</taxon>
        <taxon>Marasmiellus</taxon>
    </lineage>
</organism>
<sequence>MDLSTITTLALAAPLITGGIVRQKPSLWPAWHRFQKSRGESHTQSPLIRRLVGCADFIFAGIMLYRPTRMIGASIVGVIMFLGVVKRMRDTGLGLWSAKEEFGMACLAGVIVWMTETR</sequence>
<keyword evidence="3" id="KW-1185">Reference proteome</keyword>
<keyword evidence="1" id="KW-0812">Transmembrane</keyword>
<keyword evidence="1" id="KW-1133">Transmembrane helix</keyword>
<keyword evidence="1" id="KW-0472">Membrane</keyword>
<gene>
    <name evidence="2" type="ORF">VKT23_005988</name>
</gene>
<reference evidence="2 3" key="1">
    <citation type="submission" date="2024-01" db="EMBL/GenBank/DDBJ databases">
        <title>A draft genome for the cacao thread blight pathogen Marasmiellus scandens.</title>
        <authorList>
            <person name="Baruah I.K."/>
            <person name="Leung J."/>
            <person name="Bukari Y."/>
            <person name="Amoako-Attah I."/>
            <person name="Meinhardt L.W."/>
            <person name="Bailey B.A."/>
            <person name="Cohen S.P."/>
        </authorList>
    </citation>
    <scope>NUCLEOTIDE SEQUENCE [LARGE SCALE GENOMIC DNA]</scope>
    <source>
        <strain evidence="2 3">GH-19</strain>
    </source>
</reference>
<proteinExistence type="predicted"/>
<dbReference type="EMBL" id="JBANRG010000007">
    <property type="protein sequence ID" value="KAK7464781.1"/>
    <property type="molecule type" value="Genomic_DNA"/>
</dbReference>
<evidence type="ECO:0000313" key="2">
    <source>
        <dbReference type="EMBL" id="KAK7464781.1"/>
    </source>
</evidence>
<dbReference type="Proteomes" id="UP001498398">
    <property type="component" value="Unassembled WGS sequence"/>
</dbReference>
<accession>A0ABR1JPU7</accession>